<feature type="transmembrane region" description="Helical" evidence="1">
    <location>
        <begin position="122"/>
        <end position="145"/>
    </location>
</feature>
<keyword evidence="1" id="KW-0472">Membrane</keyword>
<evidence type="ECO:0000256" key="1">
    <source>
        <dbReference type="SAM" id="Phobius"/>
    </source>
</evidence>
<protein>
    <submittedName>
        <fullName evidence="3">DUF3592 domain-containing protein</fullName>
    </submittedName>
</protein>
<evidence type="ECO:0000313" key="3">
    <source>
        <dbReference type="EMBL" id="HIX39026.1"/>
    </source>
</evidence>
<evidence type="ECO:0000313" key="4">
    <source>
        <dbReference type="Proteomes" id="UP000824230"/>
    </source>
</evidence>
<organism evidence="3 4">
    <name type="scientific">Candidatus Blautia pullistercoris</name>
    <dbReference type="NCBI Taxonomy" id="2838499"/>
    <lineage>
        <taxon>Bacteria</taxon>
        <taxon>Bacillati</taxon>
        <taxon>Bacillota</taxon>
        <taxon>Clostridia</taxon>
        <taxon>Lachnospirales</taxon>
        <taxon>Lachnospiraceae</taxon>
        <taxon>Blautia</taxon>
    </lineage>
</organism>
<evidence type="ECO:0000259" key="2">
    <source>
        <dbReference type="Pfam" id="PF12158"/>
    </source>
</evidence>
<dbReference type="Pfam" id="PF12158">
    <property type="entry name" value="DUF3592"/>
    <property type="match status" value="1"/>
</dbReference>
<feature type="transmembrane region" description="Helical" evidence="1">
    <location>
        <begin position="6"/>
        <end position="28"/>
    </location>
</feature>
<accession>A0A9D1VPY0</accession>
<proteinExistence type="predicted"/>
<gene>
    <name evidence="3" type="ORF">H9738_14360</name>
</gene>
<keyword evidence="1" id="KW-0812">Transmembrane</keyword>
<comment type="caution">
    <text evidence="3">The sequence shown here is derived from an EMBL/GenBank/DDBJ whole genome shotgun (WGS) entry which is preliminary data.</text>
</comment>
<name>A0A9D1VPY0_9FIRM</name>
<reference evidence="3" key="1">
    <citation type="journal article" date="2021" name="PeerJ">
        <title>Extensive microbial diversity within the chicken gut microbiome revealed by metagenomics and culture.</title>
        <authorList>
            <person name="Gilroy R."/>
            <person name="Ravi A."/>
            <person name="Getino M."/>
            <person name="Pursley I."/>
            <person name="Horton D.L."/>
            <person name="Alikhan N.F."/>
            <person name="Baker D."/>
            <person name="Gharbi K."/>
            <person name="Hall N."/>
            <person name="Watson M."/>
            <person name="Adriaenssens E.M."/>
            <person name="Foster-Nyarko E."/>
            <person name="Jarju S."/>
            <person name="Secka A."/>
            <person name="Antonio M."/>
            <person name="Oren A."/>
            <person name="Chaudhuri R.R."/>
            <person name="La Ragione R."/>
            <person name="Hildebrand F."/>
            <person name="Pallen M.J."/>
        </authorList>
    </citation>
    <scope>NUCLEOTIDE SEQUENCE</scope>
    <source>
        <strain evidence="3">ChiHjej12B11-1927</strain>
    </source>
</reference>
<reference evidence="3" key="2">
    <citation type="submission" date="2021-04" db="EMBL/GenBank/DDBJ databases">
        <authorList>
            <person name="Gilroy R."/>
        </authorList>
    </citation>
    <scope>NUCLEOTIDE SEQUENCE</scope>
    <source>
        <strain evidence="3">ChiHjej12B11-1927</strain>
    </source>
</reference>
<feature type="domain" description="DUF3592" evidence="2">
    <location>
        <begin position="43"/>
        <end position="109"/>
    </location>
</feature>
<dbReference type="EMBL" id="DXFG01000331">
    <property type="protein sequence ID" value="HIX39026.1"/>
    <property type="molecule type" value="Genomic_DNA"/>
</dbReference>
<keyword evidence="1" id="KW-1133">Transmembrane helix</keyword>
<sequence>MSAGIILLIIAFIMGAVGIIFTGTALGLGISAKRKREICTQPVQAVIADLERSDNISMEGIRTVSWFPVYEYFIRGKRIRKRSHLGSAQQDFYIGQEVTIYVNPENANEFYCPQEKTGKLRVIFLLIGILLIIMAAAAGILRMVLL</sequence>
<dbReference type="Proteomes" id="UP000824230">
    <property type="component" value="Unassembled WGS sequence"/>
</dbReference>
<dbReference type="AlphaFoldDB" id="A0A9D1VPY0"/>
<dbReference type="InterPro" id="IPR021994">
    <property type="entry name" value="DUF3592"/>
</dbReference>